<dbReference type="RefSeq" id="WP_188585135.1">
    <property type="nucleotide sequence ID" value="NZ_BMGC01000003.1"/>
</dbReference>
<dbReference type="InterPro" id="IPR035959">
    <property type="entry name" value="RutC-like_sf"/>
</dbReference>
<evidence type="ECO:0008006" key="3">
    <source>
        <dbReference type="Google" id="ProtNLM"/>
    </source>
</evidence>
<keyword evidence="2" id="KW-1185">Reference proteome</keyword>
<sequence>MSSIELLGLETTDDPNGMPRFSAAAVAAPGARLFTATLLPQDSDGATVDPGDVQGQTQFCIRVLGALLDSEGGSLADVLSVTVYVAESMQVDLGVALSALAGEFGEHRPAVTGVGVQVLRGDEQVVELSVIAALTPQG</sequence>
<evidence type="ECO:0000313" key="2">
    <source>
        <dbReference type="Proteomes" id="UP000621454"/>
    </source>
</evidence>
<dbReference type="CDD" id="cd00448">
    <property type="entry name" value="YjgF_YER057c_UK114_family"/>
    <property type="match status" value="1"/>
</dbReference>
<proteinExistence type="predicted"/>
<organism evidence="1 2">
    <name type="scientific">Gordonia jinhuaensis</name>
    <dbReference type="NCBI Taxonomy" id="1517702"/>
    <lineage>
        <taxon>Bacteria</taxon>
        <taxon>Bacillati</taxon>
        <taxon>Actinomycetota</taxon>
        <taxon>Actinomycetes</taxon>
        <taxon>Mycobacteriales</taxon>
        <taxon>Gordoniaceae</taxon>
        <taxon>Gordonia</taxon>
    </lineage>
</organism>
<name>A0A916WQT7_9ACTN</name>
<protein>
    <recommendedName>
        <fullName evidence="3">Enamine deaminase RidA, house cleaning of reactive enamine intermediates, YjgF/YER057c/UK114 family</fullName>
    </recommendedName>
</protein>
<dbReference type="InterPro" id="IPR006175">
    <property type="entry name" value="YjgF/YER057c/UK114"/>
</dbReference>
<evidence type="ECO:0000313" key="1">
    <source>
        <dbReference type="EMBL" id="GGB20942.1"/>
    </source>
</evidence>
<gene>
    <name evidence="1" type="ORF">GCM10011489_06340</name>
</gene>
<reference evidence="1" key="2">
    <citation type="submission" date="2020-09" db="EMBL/GenBank/DDBJ databases">
        <authorList>
            <person name="Sun Q."/>
            <person name="Zhou Y."/>
        </authorList>
    </citation>
    <scope>NUCLEOTIDE SEQUENCE</scope>
    <source>
        <strain evidence="1">CGMCC 1.12827</strain>
    </source>
</reference>
<dbReference type="AlphaFoldDB" id="A0A916WQT7"/>
<dbReference type="Gene3D" id="3.30.1330.40">
    <property type="entry name" value="RutC-like"/>
    <property type="match status" value="1"/>
</dbReference>
<dbReference type="EMBL" id="BMGC01000003">
    <property type="protein sequence ID" value="GGB20942.1"/>
    <property type="molecule type" value="Genomic_DNA"/>
</dbReference>
<reference evidence="1" key="1">
    <citation type="journal article" date="2014" name="Int. J. Syst. Evol. Microbiol.">
        <title>Complete genome sequence of Corynebacterium casei LMG S-19264T (=DSM 44701T), isolated from a smear-ripened cheese.</title>
        <authorList>
            <consortium name="US DOE Joint Genome Institute (JGI-PGF)"/>
            <person name="Walter F."/>
            <person name="Albersmeier A."/>
            <person name="Kalinowski J."/>
            <person name="Ruckert C."/>
        </authorList>
    </citation>
    <scope>NUCLEOTIDE SEQUENCE</scope>
    <source>
        <strain evidence="1">CGMCC 1.12827</strain>
    </source>
</reference>
<accession>A0A916WQT7</accession>
<dbReference type="SUPFAM" id="SSF55298">
    <property type="entry name" value="YjgF-like"/>
    <property type="match status" value="1"/>
</dbReference>
<dbReference type="Pfam" id="PF01042">
    <property type="entry name" value="Ribonuc_L-PSP"/>
    <property type="match status" value="1"/>
</dbReference>
<dbReference type="Proteomes" id="UP000621454">
    <property type="component" value="Unassembled WGS sequence"/>
</dbReference>
<comment type="caution">
    <text evidence="1">The sequence shown here is derived from an EMBL/GenBank/DDBJ whole genome shotgun (WGS) entry which is preliminary data.</text>
</comment>